<proteinExistence type="predicted"/>
<evidence type="ECO:0000313" key="1">
    <source>
        <dbReference type="EMBL" id="SFK50094.1"/>
    </source>
</evidence>
<name>A0A1I4A144_9BACL</name>
<dbReference type="EMBL" id="FORT01000014">
    <property type="protein sequence ID" value="SFK50094.1"/>
    <property type="molecule type" value="Genomic_DNA"/>
</dbReference>
<protein>
    <recommendedName>
        <fullName evidence="3">SCP-2 sterol transfer family protein</fullName>
    </recommendedName>
</protein>
<evidence type="ECO:0000313" key="2">
    <source>
        <dbReference type="Proteomes" id="UP000198915"/>
    </source>
</evidence>
<dbReference type="AlphaFoldDB" id="A0A1I4A144"/>
<sequence>MVGISGVLMEVAERLQRKAHVRLLTAGWDKRIGIVAVDTRLRWQMTFVKGSASCGEWKEDVPADLILHGNEKEIHMLLAGDALQYASVRQRVRFVGTLRDQLKLDAILRLTSK</sequence>
<evidence type="ECO:0008006" key="3">
    <source>
        <dbReference type="Google" id="ProtNLM"/>
    </source>
</evidence>
<accession>A0A1I4A144</accession>
<dbReference type="STRING" id="1884381.SAMN05518846_114103"/>
<keyword evidence="2" id="KW-1185">Reference proteome</keyword>
<dbReference type="Proteomes" id="UP000198915">
    <property type="component" value="Unassembled WGS sequence"/>
</dbReference>
<gene>
    <name evidence="1" type="ORF">SAMN05518846_114103</name>
</gene>
<organism evidence="1 2">
    <name type="scientific">Brevibacillus centrosporus</name>
    <dbReference type="NCBI Taxonomy" id="54910"/>
    <lineage>
        <taxon>Bacteria</taxon>
        <taxon>Bacillati</taxon>
        <taxon>Bacillota</taxon>
        <taxon>Bacilli</taxon>
        <taxon>Bacillales</taxon>
        <taxon>Paenibacillaceae</taxon>
        <taxon>Brevibacillus</taxon>
    </lineage>
</organism>
<reference evidence="2" key="1">
    <citation type="submission" date="2016-10" db="EMBL/GenBank/DDBJ databases">
        <authorList>
            <person name="Varghese N."/>
            <person name="Submissions S."/>
        </authorList>
    </citation>
    <scope>NUCLEOTIDE SEQUENCE [LARGE SCALE GENOMIC DNA]</scope>
    <source>
        <strain evidence="2">OK042</strain>
    </source>
</reference>
<dbReference type="RefSeq" id="WP_092273317.1">
    <property type="nucleotide sequence ID" value="NZ_FORT01000014.1"/>
</dbReference>